<dbReference type="AlphaFoldDB" id="A0A5N7CP00"/>
<gene>
    <name evidence="3" type="ORF">BDV23DRAFT_178656</name>
</gene>
<dbReference type="SUPFAM" id="SSF117281">
    <property type="entry name" value="Kelch motif"/>
    <property type="match status" value="1"/>
</dbReference>
<sequence length="336" mass="36445">MARAVWTKLLSDDAIRRSSQTLSVIGDDVYIYGGELRPREPVDAAVYRIALDGNKALDNRLSATTGTSNAPQPRVGAASTTIDGIIYVFSGRGGTAMTPLEEQGSFWGFDPSASTWSQVKPADPHSPYPVGRSYHTLTTNGKDTIFLHAGCSEKGRLCDLWAFNIFTRQWRVLSPAPKPERGGTSIVYAEGKLFRMNGFDGKTEQGGALDVYDPETNVWGTIPYQADGISGPSARSVSCLLSLKVSGKPSLVTMFGEHDPSSLGHQGAGKMLSDVWIFDIESQKWTEVRMDANNAPQGRGWFDADVTTAASQPSIIVQGGLAESNDRLGDMWRLDF</sequence>
<keyword evidence="1" id="KW-0677">Repeat</keyword>
<dbReference type="EMBL" id="ML735218">
    <property type="protein sequence ID" value="KAE8395609.1"/>
    <property type="molecule type" value="Genomic_DNA"/>
</dbReference>
<name>A0A5N7CP00_PETAA</name>
<dbReference type="Proteomes" id="UP000326877">
    <property type="component" value="Unassembled WGS sequence"/>
</dbReference>
<dbReference type="Pfam" id="PF24681">
    <property type="entry name" value="Kelch_KLHDC2_KLHL20_DRC7"/>
    <property type="match status" value="1"/>
</dbReference>
<dbReference type="PANTHER" id="PTHR47435">
    <property type="entry name" value="KELCH REPEAT PROTEIN (AFU_ORTHOLOGUE AFUA_5G12780)"/>
    <property type="match status" value="1"/>
</dbReference>
<dbReference type="GO" id="GO:0019760">
    <property type="term" value="P:glucosinolate metabolic process"/>
    <property type="evidence" value="ECO:0007669"/>
    <property type="project" value="UniProtKB-ARBA"/>
</dbReference>
<dbReference type="OrthoDB" id="10250130at2759"/>
<dbReference type="Gene3D" id="2.120.10.80">
    <property type="entry name" value="Kelch-type beta propeller"/>
    <property type="match status" value="2"/>
</dbReference>
<dbReference type="InterPro" id="IPR015915">
    <property type="entry name" value="Kelch-typ_b-propeller"/>
</dbReference>
<keyword evidence="2" id="KW-0408">Iron</keyword>
<organism evidence="3">
    <name type="scientific">Petromyces alliaceus</name>
    <name type="common">Aspergillus alliaceus</name>
    <dbReference type="NCBI Taxonomy" id="209559"/>
    <lineage>
        <taxon>Eukaryota</taxon>
        <taxon>Fungi</taxon>
        <taxon>Dikarya</taxon>
        <taxon>Ascomycota</taxon>
        <taxon>Pezizomycotina</taxon>
        <taxon>Eurotiomycetes</taxon>
        <taxon>Eurotiomycetidae</taxon>
        <taxon>Eurotiales</taxon>
        <taxon>Aspergillaceae</taxon>
        <taxon>Aspergillus</taxon>
        <taxon>Aspergillus subgen. Circumdati</taxon>
    </lineage>
</organism>
<evidence type="ECO:0000256" key="2">
    <source>
        <dbReference type="ARBA" id="ARBA00023004"/>
    </source>
</evidence>
<evidence type="ECO:0000313" key="3">
    <source>
        <dbReference type="EMBL" id="KAE8395609.1"/>
    </source>
</evidence>
<proteinExistence type="predicted"/>
<dbReference type="PANTHER" id="PTHR47435:SF4">
    <property type="entry name" value="KELCH REPEAT PROTEIN (AFU_ORTHOLOGUE AFUA_5G12780)"/>
    <property type="match status" value="1"/>
</dbReference>
<protein>
    <recommendedName>
        <fullName evidence="4">Kelch repeat protein</fullName>
    </recommendedName>
</protein>
<accession>A0A5N7CP00</accession>
<evidence type="ECO:0000256" key="1">
    <source>
        <dbReference type="ARBA" id="ARBA00022737"/>
    </source>
</evidence>
<reference evidence="3" key="1">
    <citation type="submission" date="2019-04" db="EMBL/GenBank/DDBJ databases">
        <title>Friends and foes A comparative genomics studyof 23 Aspergillus species from section Flavi.</title>
        <authorList>
            <consortium name="DOE Joint Genome Institute"/>
            <person name="Kjaerbolling I."/>
            <person name="Vesth T."/>
            <person name="Frisvad J.C."/>
            <person name="Nybo J.L."/>
            <person name="Theobald S."/>
            <person name="Kildgaard S."/>
            <person name="Isbrandt T."/>
            <person name="Kuo A."/>
            <person name="Sato A."/>
            <person name="Lyhne E.K."/>
            <person name="Kogle M.E."/>
            <person name="Wiebenga A."/>
            <person name="Kun R.S."/>
            <person name="Lubbers R.J."/>
            <person name="Makela M.R."/>
            <person name="Barry K."/>
            <person name="Chovatia M."/>
            <person name="Clum A."/>
            <person name="Daum C."/>
            <person name="Haridas S."/>
            <person name="He G."/>
            <person name="LaButti K."/>
            <person name="Lipzen A."/>
            <person name="Mondo S."/>
            <person name="Riley R."/>
            <person name="Salamov A."/>
            <person name="Simmons B.A."/>
            <person name="Magnuson J.K."/>
            <person name="Henrissat B."/>
            <person name="Mortensen U.H."/>
            <person name="Larsen T.O."/>
            <person name="Devries R.P."/>
            <person name="Grigoriev I.V."/>
            <person name="Machida M."/>
            <person name="Baker S.E."/>
            <person name="Andersen M.R."/>
        </authorList>
    </citation>
    <scope>NUCLEOTIDE SEQUENCE [LARGE SCALE GENOMIC DNA]</scope>
    <source>
        <strain evidence="3">IBT 14317</strain>
    </source>
</reference>
<evidence type="ECO:0008006" key="4">
    <source>
        <dbReference type="Google" id="ProtNLM"/>
    </source>
</evidence>